<proteinExistence type="predicted"/>
<reference evidence="1 2" key="1">
    <citation type="submission" date="2024-09" db="EMBL/GenBank/DDBJ databases">
        <authorList>
            <person name="Sun Q."/>
            <person name="Mori K."/>
        </authorList>
    </citation>
    <scope>NUCLEOTIDE SEQUENCE [LARGE SCALE GENOMIC DNA]</scope>
    <source>
        <strain evidence="1 2">JCM 3324</strain>
    </source>
</reference>
<dbReference type="SUPFAM" id="SSF52047">
    <property type="entry name" value="RNI-like"/>
    <property type="match status" value="1"/>
</dbReference>
<evidence type="ECO:0000313" key="1">
    <source>
        <dbReference type="EMBL" id="MFB9468449.1"/>
    </source>
</evidence>
<name>A0ABV5NDV2_9ACTN</name>
<dbReference type="RefSeq" id="WP_345397243.1">
    <property type="nucleotide sequence ID" value="NZ_BAAAXS010000001.1"/>
</dbReference>
<protein>
    <submittedName>
        <fullName evidence="1">STM4015 family protein</fullName>
    </submittedName>
</protein>
<dbReference type="InterPro" id="IPR047722">
    <property type="entry name" value="STM4015-like"/>
</dbReference>
<keyword evidence="2" id="KW-1185">Reference proteome</keyword>
<accession>A0ABV5NDV2</accession>
<dbReference type="Proteomes" id="UP001589568">
    <property type="component" value="Unassembled WGS sequence"/>
</dbReference>
<dbReference type="EMBL" id="JBHMCF010000003">
    <property type="protein sequence ID" value="MFB9468449.1"/>
    <property type="molecule type" value="Genomic_DNA"/>
</dbReference>
<evidence type="ECO:0000313" key="2">
    <source>
        <dbReference type="Proteomes" id="UP001589568"/>
    </source>
</evidence>
<dbReference type="NCBIfam" id="NF038076">
    <property type="entry name" value="fam_STM4015"/>
    <property type="match status" value="1"/>
</dbReference>
<organism evidence="1 2">
    <name type="scientific">Nonomuraea salmonea</name>
    <dbReference type="NCBI Taxonomy" id="46181"/>
    <lineage>
        <taxon>Bacteria</taxon>
        <taxon>Bacillati</taxon>
        <taxon>Actinomycetota</taxon>
        <taxon>Actinomycetes</taxon>
        <taxon>Streptosporangiales</taxon>
        <taxon>Streptosporangiaceae</taxon>
        <taxon>Nonomuraea</taxon>
    </lineage>
</organism>
<dbReference type="Gene3D" id="3.80.10.10">
    <property type="entry name" value="Ribonuclease Inhibitor"/>
    <property type="match status" value="1"/>
</dbReference>
<sequence length="321" mass="34962">MTFDDQPSHYDTYHDSYAGLPVFTVLCEESEVEAPPPDPGAVAWKLEASEWNDDAPEEIAASVQWFFEHVDTTKVTAIVLGEWEDNYEDSCEPVIAALAGNADRLPELRSVFLGAMSPEQSEISWIQQADVTPLLAAFPRLERLEVRGGTGLEFPAVRHQSLSVLRFETGGLPAEVVRGVGASDLPALEHLELWFGVDRYGGDSTVADVAGILSGERLPALRHLGLQNCPYADELAGAVAAAPVVARLQTLSLSMGSLGDEGATALLSGQPLTHLRRLDLHHNYLSESMAARLPAALPGVELRLDDRRSREEDWHYVAVSE</sequence>
<comment type="caution">
    <text evidence="1">The sequence shown here is derived from an EMBL/GenBank/DDBJ whole genome shotgun (WGS) entry which is preliminary data.</text>
</comment>
<gene>
    <name evidence="1" type="ORF">ACFFR3_02970</name>
</gene>
<dbReference type="InterPro" id="IPR032675">
    <property type="entry name" value="LRR_dom_sf"/>
</dbReference>